<dbReference type="RefSeq" id="WP_115749108.1">
    <property type="nucleotide sequence ID" value="NZ_PIOD01000006.1"/>
</dbReference>
<evidence type="ECO:0000313" key="3">
    <source>
        <dbReference type="Proteomes" id="UP000256520"/>
    </source>
</evidence>
<dbReference type="InterPro" id="IPR005079">
    <property type="entry name" value="Peptidase_C45_hydrolase"/>
</dbReference>
<feature type="domain" description="Peptidase C45 hydrolase" evidence="1">
    <location>
        <begin position="104"/>
        <end position="310"/>
    </location>
</feature>
<dbReference type="NCBIfam" id="NF040521">
    <property type="entry name" value="C45_proenzyme"/>
    <property type="match status" value="1"/>
</dbReference>
<reference evidence="3" key="1">
    <citation type="submission" date="2017-11" db="EMBL/GenBank/DDBJ databases">
        <authorList>
            <person name="Zhu W."/>
        </authorList>
    </citation>
    <scope>NUCLEOTIDE SEQUENCE [LARGE SCALE GENOMIC DNA]</scope>
    <source>
        <strain evidence="3">CAU 1051</strain>
    </source>
</reference>
<keyword evidence="3" id="KW-1185">Reference proteome</keyword>
<dbReference type="CDD" id="cd01935">
    <property type="entry name" value="Ntn_CGH_like"/>
    <property type="match status" value="1"/>
</dbReference>
<dbReference type="PANTHER" id="PTHR34180">
    <property type="entry name" value="PEPTIDASE C45"/>
    <property type="match status" value="1"/>
</dbReference>
<accession>A0A3D8PUC6</accession>
<evidence type="ECO:0000259" key="1">
    <source>
        <dbReference type="Pfam" id="PF03417"/>
    </source>
</evidence>
<dbReference type="InterPro" id="IPR047801">
    <property type="entry name" value="Peptidase_C45"/>
</dbReference>
<comment type="caution">
    <text evidence="2">The sequence shown here is derived from an EMBL/GenBank/DDBJ whole genome shotgun (WGS) entry which is preliminary data.</text>
</comment>
<dbReference type="InterPro" id="IPR047794">
    <property type="entry name" value="C45_proenzyme-like"/>
</dbReference>
<dbReference type="SUPFAM" id="SSF56235">
    <property type="entry name" value="N-terminal nucleophile aminohydrolases (Ntn hydrolases)"/>
    <property type="match status" value="1"/>
</dbReference>
<keyword evidence="2" id="KW-0808">Transferase</keyword>
<proteinExistence type="predicted"/>
<dbReference type="AlphaFoldDB" id="A0A3D8PUC6"/>
<name>A0A3D8PUC6_9BACI</name>
<sequence length="350" mass="40264">MKQIYSDIIQFRGSHYDFGFMQGEQLRDSLTTTNRERIWKLRKPKFSVDVNETKNALKKFAPGMWEEIEGMNDALKLPMQDILRDFGGYRIAIERSGCSIFTGKDFLVRNYDFHPKTYEGRFTIFQPTDTGFASIGPAQRITGRMDGMNEMGLSMGYNAIHRKKPGDGFVCWMIGRMILENCANVEEVISLLNEIPHRHSFSYIVLDPTEETYIIETSPRSVAVRKSNACTNHFEVMTDENRRHLDDSHKRLIAILQQKDRATNASTAFRMMNDTDKGVFSKEYNSWAGTIHTSVYLPKEKQAWIALGGDQEPVKFDFAKWLHGVNIEEKRIYGEVDTDLGFAHIDTGLR</sequence>
<dbReference type="PANTHER" id="PTHR34180:SF1">
    <property type="entry name" value="BETA-ALANYL-DOPAMINE_CARCININE HYDROLASE"/>
    <property type="match status" value="1"/>
</dbReference>
<dbReference type="InterPro" id="IPR029055">
    <property type="entry name" value="Ntn_hydrolases_N"/>
</dbReference>
<dbReference type="OrthoDB" id="8617387at2"/>
<dbReference type="Proteomes" id="UP000256520">
    <property type="component" value="Unassembled WGS sequence"/>
</dbReference>
<dbReference type="Gene3D" id="3.60.60.10">
    <property type="entry name" value="Penicillin V Acylase, Chain A"/>
    <property type="match status" value="1"/>
</dbReference>
<dbReference type="Pfam" id="PF03417">
    <property type="entry name" value="AAT"/>
    <property type="match status" value="1"/>
</dbReference>
<organism evidence="2 3">
    <name type="scientific">Oceanobacillus chungangensis</name>
    <dbReference type="NCBI Taxonomy" id="1229152"/>
    <lineage>
        <taxon>Bacteria</taxon>
        <taxon>Bacillati</taxon>
        <taxon>Bacillota</taxon>
        <taxon>Bacilli</taxon>
        <taxon>Bacillales</taxon>
        <taxon>Bacillaceae</taxon>
        <taxon>Oceanobacillus</taxon>
    </lineage>
</organism>
<evidence type="ECO:0000313" key="2">
    <source>
        <dbReference type="EMBL" id="RDW19760.1"/>
    </source>
</evidence>
<protein>
    <submittedName>
        <fullName evidence="2">Acyl-CoA--6-aminopenicillanic acid acyltransferase</fullName>
    </submittedName>
</protein>
<gene>
    <name evidence="2" type="ORF">CWR45_06730</name>
</gene>
<dbReference type="EMBL" id="PIOD01000006">
    <property type="protein sequence ID" value="RDW19760.1"/>
    <property type="molecule type" value="Genomic_DNA"/>
</dbReference>
<keyword evidence="2" id="KW-0012">Acyltransferase</keyword>
<dbReference type="GO" id="GO:0016746">
    <property type="term" value="F:acyltransferase activity"/>
    <property type="evidence" value="ECO:0007669"/>
    <property type="project" value="UniProtKB-KW"/>
</dbReference>